<organism evidence="3 4">
    <name type="scientific">candidate division CPR1 bacterium GW2011_GWC1_49_13</name>
    <dbReference type="NCBI Taxonomy" id="1618342"/>
    <lineage>
        <taxon>Bacteria</taxon>
        <taxon>candidate division CPR1</taxon>
    </lineage>
</organism>
<dbReference type="Pfam" id="PF03808">
    <property type="entry name" value="Glyco_tran_WecG"/>
    <property type="match status" value="1"/>
</dbReference>
<evidence type="ECO:0000313" key="3">
    <source>
        <dbReference type="EMBL" id="KKW05484.1"/>
    </source>
</evidence>
<dbReference type="InterPro" id="IPR004629">
    <property type="entry name" value="WecG_TagA_CpsF"/>
</dbReference>
<evidence type="ECO:0000256" key="1">
    <source>
        <dbReference type="ARBA" id="ARBA00022676"/>
    </source>
</evidence>
<dbReference type="PATRIC" id="fig|1618342.3.peg.513"/>
<keyword evidence="2" id="KW-0808">Transferase</keyword>
<dbReference type="STRING" id="1618342.UY40_C0018G0001"/>
<sequence>IFHAHYGLDFTWVLLGLLASGYYLAKQARSERQAELEILGVKVHDLTMREAVERVKELFRTGRQGYVVTPNPEFIMSAAKDKEFTHILNKSDLSIPDGAGLVWASRIWGTPLRERVAGSDLFWELCAEAARRGGRIFLLGAKPGVAEKTAQIVRKRFPKIKIAGTFAGDGSPAGDVETIANLNQSASHHPIDILFVAYGHGKQERWIKRNLKKVKVKVAVGVGGTFDYVSGQVALAPKFMRVLGLEWLYRLVREPWRIKRQWALVSFSISTFKESFRR</sequence>
<comment type="caution">
    <text evidence="3">The sequence shown here is derived from an EMBL/GenBank/DDBJ whole genome shotgun (WGS) entry which is preliminary data.</text>
</comment>
<dbReference type="Proteomes" id="UP000034119">
    <property type="component" value="Unassembled WGS sequence"/>
</dbReference>
<dbReference type="PANTHER" id="PTHR34136:SF1">
    <property type="entry name" value="UDP-N-ACETYL-D-MANNOSAMINURONIC ACID TRANSFERASE"/>
    <property type="match status" value="1"/>
</dbReference>
<evidence type="ECO:0000313" key="4">
    <source>
        <dbReference type="Proteomes" id="UP000034119"/>
    </source>
</evidence>
<evidence type="ECO:0000256" key="2">
    <source>
        <dbReference type="ARBA" id="ARBA00022679"/>
    </source>
</evidence>
<accession>A0A0G1YGF9</accession>
<dbReference type="CDD" id="cd06533">
    <property type="entry name" value="Glyco_transf_WecG_TagA"/>
    <property type="match status" value="1"/>
</dbReference>
<feature type="non-terminal residue" evidence="3">
    <location>
        <position position="1"/>
    </location>
</feature>
<dbReference type="AlphaFoldDB" id="A0A0G1YGF9"/>
<keyword evidence="1" id="KW-0328">Glycosyltransferase</keyword>
<protein>
    <submittedName>
        <fullName evidence="3">Teichoic acid biosynthesis protein</fullName>
    </submittedName>
</protein>
<dbReference type="PANTHER" id="PTHR34136">
    <property type="match status" value="1"/>
</dbReference>
<dbReference type="EMBL" id="LCPW01000018">
    <property type="protein sequence ID" value="KKW05484.1"/>
    <property type="molecule type" value="Genomic_DNA"/>
</dbReference>
<dbReference type="GO" id="GO:0016758">
    <property type="term" value="F:hexosyltransferase activity"/>
    <property type="evidence" value="ECO:0007669"/>
    <property type="project" value="TreeGrafter"/>
</dbReference>
<proteinExistence type="predicted"/>
<gene>
    <name evidence="3" type="ORF">UY40_C0018G0001</name>
</gene>
<dbReference type="NCBIfam" id="TIGR00696">
    <property type="entry name" value="wecG_tagA_cpsF"/>
    <property type="match status" value="1"/>
</dbReference>
<reference evidence="3 4" key="1">
    <citation type="journal article" date="2015" name="Nature">
        <title>rRNA introns, odd ribosomes, and small enigmatic genomes across a large radiation of phyla.</title>
        <authorList>
            <person name="Brown C.T."/>
            <person name="Hug L.A."/>
            <person name="Thomas B.C."/>
            <person name="Sharon I."/>
            <person name="Castelle C.J."/>
            <person name="Singh A."/>
            <person name="Wilkins M.J."/>
            <person name="Williams K.H."/>
            <person name="Banfield J.F."/>
        </authorList>
    </citation>
    <scope>NUCLEOTIDE SEQUENCE [LARGE SCALE GENOMIC DNA]</scope>
</reference>
<name>A0A0G1YGF9_9BACT</name>